<evidence type="ECO:0000313" key="1">
    <source>
        <dbReference type="EMBL" id="KAK9046441.1"/>
    </source>
</evidence>
<keyword evidence="2" id="KW-1185">Reference proteome</keyword>
<reference evidence="1 2" key="1">
    <citation type="journal article" date="2024" name="G3 (Bethesda)">
        <title>Genome assembly of Hibiscus sabdariffa L. provides insights into metabolisms of medicinal natural products.</title>
        <authorList>
            <person name="Kim T."/>
        </authorList>
    </citation>
    <scope>NUCLEOTIDE SEQUENCE [LARGE SCALE GENOMIC DNA]</scope>
    <source>
        <strain evidence="1">TK-2024</strain>
        <tissue evidence="1">Old leaves</tissue>
    </source>
</reference>
<gene>
    <name evidence="1" type="ORF">V6N11_052328</name>
</gene>
<organism evidence="1 2">
    <name type="scientific">Hibiscus sabdariffa</name>
    <name type="common">roselle</name>
    <dbReference type="NCBI Taxonomy" id="183260"/>
    <lineage>
        <taxon>Eukaryota</taxon>
        <taxon>Viridiplantae</taxon>
        <taxon>Streptophyta</taxon>
        <taxon>Embryophyta</taxon>
        <taxon>Tracheophyta</taxon>
        <taxon>Spermatophyta</taxon>
        <taxon>Magnoliopsida</taxon>
        <taxon>eudicotyledons</taxon>
        <taxon>Gunneridae</taxon>
        <taxon>Pentapetalae</taxon>
        <taxon>rosids</taxon>
        <taxon>malvids</taxon>
        <taxon>Malvales</taxon>
        <taxon>Malvaceae</taxon>
        <taxon>Malvoideae</taxon>
        <taxon>Hibiscus</taxon>
    </lineage>
</organism>
<proteinExistence type="predicted"/>
<protein>
    <submittedName>
        <fullName evidence="1">Uncharacterized protein</fullName>
    </submittedName>
</protein>
<dbReference type="Proteomes" id="UP001396334">
    <property type="component" value="Unassembled WGS sequence"/>
</dbReference>
<evidence type="ECO:0000313" key="2">
    <source>
        <dbReference type="Proteomes" id="UP001396334"/>
    </source>
</evidence>
<comment type="caution">
    <text evidence="1">The sequence shown here is derived from an EMBL/GenBank/DDBJ whole genome shotgun (WGS) entry which is preliminary data.</text>
</comment>
<sequence length="132" mass="14092">MFLLPLPPLHPTPAAFRSRIAELPSGEPTHHGGRLGYRSLLDGSVGFRPGGVGVGGEIRVGSNSDRVDFNGGEEVLLVARHLHVGGNAFMTGKKIHSNRSKLATLVAVAVGHWLYEKAIDLLLSHTLGIYLP</sequence>
<accession>A0ABR2U9T4</accession>
<name>A0ABR2U9T4_9ROSI</name>
<dbReference type="EMBL" id="JBBPBN010000001">
    <property type="protein sequence ID" value="KAK9046441.1"/>
    <property type="molecule type" value="Genomic_DNA"/>
</dbReference>